<dbReference type="VEuPathDB" id="FungiDB:EYZ11_012418"/>
<dbReference type="OrthoDB" id="10260387at2759"/>
<dbReference type="RefSeq" id="XP_033424370.1">
    <property type="nucleotide sequence ID" value="XM_033573818.1"/>
</dbReference>
<evidence type="ECO:0000313" key="1">
    <source>
        <dbReference type="EMBL" id="KAA8645009.1"/>
    </source>
</evidence>
<dbReference type="AlphaFoldDB" id="A0A5M9MKS0"/>
<accession>A0A5M9MKS0</accession>
<name>A0A5M9MKS0_9EURO</name>
<gene>
    <name evidence="1" type="ORF">ATNIH1004_009220</name>
</gene>
<comment type="caution">
    <text evidence="1">The sequence shown here is derived from an EMBL/GenBank/DDBJ whole genome shotgun (WGS) entry which is preliminary data.</text>
</comment>
<dbReference type="GeneID" id="54331922"/>
<organism evidence="1 2">
    <name type="scientific">Aspergillus tanneri</name>
    <dbReference type="NCBI Taxonomy" id="1220188"/>
    <lineage>
        <taxon>Eukaryota</taxon>
        <taxon>Fungi</taxon>
        <taxon>Dikarya</taxon>
        <taxon>Ascomycota</taxon>
        <taxon>Pezizomycotina</taxon>
        <taxon>Eurotiomycetes</taxon>
        <taxon>Eurotiomycetidae</taxon>
        <taxon>Eurotiales</taxon>
        <taxon>Aspergillaceae</taxon>
        <taxon>Aspergillus</taxon>
        <taxon>Aspergillus subgen. Circumdati</taxon>
    </lineage>
</organism>
<dbReference type="Proteomes" id="UP000324241">
    <property type="component" value="Unassembled WGS sequence"/>
</dbReference>
<reference evidence="1 2" key="1">
    <citation type="submission" date="2019-08" db="EMBL/GenBank/DDBJ databases">
        <title>The genome sequence of a newly discovered highly antifungal drug resistant Aspergillus species, Aspergillus tanneri NIH 1004.</title>
        <authorList>
            <person name="Mounaud S."/>
            <person name="Singh I."/>
            <person name="Joardar V."/>
            <person name="Pakala S."/>
            <person name="Pakala S."/>
            <person name="Venepally P."/>
            <person name="Chung J.K."/>
            <person name="Losada L."/>
            <person name="Nierman W.C."/>
        </authorList>
    </citation>
    <scope>NUCLEOTIDE SEQUENCE [LARGE SCALE GENOMIC DNA]</scope>
    <source>
        <strain evidence="1 2">NIH1004</strain>
    </source>
</reference>
<dbReference type="EMBL" id="QUQM01000006">
    <property type="protein sequence ID" value="KAA8645009.1"/>
    <property type="molecule type" value="Genomic_DNA"/>
</dbReference>
<sequence>MAPILLPREPKVVEHGDPISVNLLSGLTPFFALLGEGFTNEYLSQSVHFCDWIAFAMVPTGVPYAAKALYRLYEMSKFAPVPKCAETGARFSFGTDAQFAALEKSYNLVERDFLASTSKNVCEVWNGRKVEKTIANSSPVREYILDDTGFYPSSSLKWISGGLQIKGKSCLLYTKIINPGYSAHAVLDSTLITHEKSTCRSQRDKTWQDDTEQNLPPNLLLNLAQYNEATKALGRLSADGFYLNPNTSLTVNFSGVKETGPKHQILVGTPALVVPSDHNDLMRIELQPSKP</sequence>
<evidence type="ECO:0000313" key="2">
    <source>
        <dbReference type="Proteomes" id="UP000324241"/>
    </source>
</evidence>
<protein>
    <submittedName>
        <fullName evidence="1">Uncharacterized protein</fullName>
    </submittedName>
</protein>
<proteinExistence type="predicted"/>